<accession>A0A8T3DRL7</accession>
<dbReference type="PANTHER" id="PTHR22776:SF88">
    <property type="entry name" value="MAL-LIKE PROTEIN-RELATED"/>
    <property type="match status" value="1"/>
</dbReference>
<evidence type="ECO:0000256" key="4">
    <source>
        <dbReference type="ARBA" id="ARBA00023136"/>
    </source>
</evidence>
<feature type="transmembrane region" description="Helical" evidence="6">
    <location>
        <begin position="89"/>
        <end position="110"/>
    </location>
</feature>
<dbReference type="InterPro" id="IPR050578">
    <property type="entry name" value="MARVEL-CKLF_proteins"/>
</dbReference>
<organism evidence="8 9">
    <name type="scientific">Albula goreensis</name>
    <dbReference type="NCBI Taxonomy" id="1534307"/>
    <lineage>
        <taxon>Eukaryota</taxon>
        <taxon>Metazoa</taxon>
        <taxon>Chordata</taxon>
        <taxon>Craniata</taxon>
        <taxon>Vertebrata</taxon>
        <taxon>Euteleostomi</taxon>
        <taxon>Actinopterygii</taxon>
        <taxon>Neopterygii</taxon>
        <taxon>Teleostei</taxon>
        <taxon>Albuliformes</taxon>
        <taxon>Albulidae</taxon>
        <taxon>Albula</taxon>
    </lineage>
</organism>
<evidence type="ECO:0000313" key="9">
    <source>
        <dbReference type="Proteomes" id="UP000829720"/>
    </source>
</evidence>
<evidence type="ECO:0000256" key="5">
    <source>
        <dbReference type="PROSITE-ProRule" id="PRU00581"/>
    </source>
</evidence>
<name>A0A8T3DRL7_9TELE</name>
<dbReference type="AlphaFoldDB" id="A0A8T3DRL7"/>
<protein>
    <recommendedName>
        <fullName evidence="7">MARVEL domain-containing protein</fullName>
    </recommendedName>
</protein>
<evidence type="ECO:0000256" key="6">
    <source>
        <dbReference type="SAM" id="Phobius"/>
    </source>
</evidence>
<comment type="caution">
    <text evidence="8">The sequence shown here is derived from an EMBL/GenBank/DDBJ whole genome shotgun (WGS) entry which is preliminary data.</text>
</comment>
<keyword evidence="9" id="KW-1185">Reference proteome</keyword>
<gene>
    <name evidence="8" type="ORF">AGOR_G00099900</name>
</gene>
<dbReference type="OrthoDB" id="9940869at2759"/>
<feature type="transmembrane region" description="Helical" evidence="6">
    <location>
        <begin position="54"/>
        <end position="77"/>
    </location>
</feature>
<dbReference type="GO" id="GO:0016020">
    <property type="term" value="C:membrane"/>
    <property type="evidence" value="ECO:0007669"/>
    <property type="project" value="UniProtKB-SubCell"/>
</dbReference>
<evidence type="ECO:0000256" key="3">
    <source>
        <dbReference type="ARBA" id="ARBA00022989"/>
    </source>
</evidence>
<keyword evidence="4 5" id="KW-0472">Membrane</keyword>
<dbReference type="Pfam" id="PF01284">
    <property type="entry name" value="MARVEL"/>
    <property type="match status" value="1"/>
</dbReference>
<reference evidence="8" key="1">
    <citation type="submission" date="2021-01" db="EMBL/GenBank/DDBJ databases">
        <authorList>
            <person name="Zahm M."/>
            <person name="Roques C."/>
            <person name="Cabau C."/>
            <person name="Klopp C."/>
            <person name="Donnadieu C."/>
            <person name="Jouanno E."/>
            <person name="Lampietro C."/>
            <person name="Louis A."/>
            <person name="Herpin A."/>
            <person name="Echchiki A."/>
            <person name="Berthelot C."/>
            <person name="Parey E."/>
            <person name="Roest-Crollius H."/>
            <person name="Braasch I."/>
            <person name="Postlethwait J."/>
            <person name="Bobe J."/>
            <person name="Montfort J."/>
            <person name="Bouchez O."/>
            <person name="Begum T."/>
            <person name="Mejri S."/>
            <person name="Adams A."/>
            <person name="Chen W.-J."/>
            <person name="Guiguen Y."/>
        </authorList>
    </citation>
    <scope>NUCLEOTIDE SEQUENCE</scope>
    <source>
        <tissue evidence="8">Blood</tissue>
    </source>
</reference>
<evidence type="ECO:0000256" key="2">
    <source>
        <dbReference type="ARBA" id="ARBA00022692"/>
    </source>
</evidence>
<dbReference type="InterPro" id="IPR013295">
    <property type="entry name" value="MAL"/>
</dbReference>
<keyword evidence="2 5" id="KW-0812">Transmembrane</keyword>
<feature type="domain" description="MARVEL" evidence="7">
    <location>
        <begin position="18"/>
        <end position="155"/>
    </location>
</feature>
<dbReference type="PRINTS" id="PR01884">
    <property type="entry name" value="MALPROTEIN"/>
</dbReference>
<evidence type="ECO:0000256" key="1">
    <source>
        <dbReference type="ARBA" id="ARBA00004141"/>
    </source>
</evidence>
<keyword evidence="3 6" id="KW-1133">Transmembrane helix</keyword>
<evidence type="ECO:0000259" key="7">
    <source>
        <dbReference type="PROSITE" id="PS51225"/>
    </source>
</evidence>
<dbReference type="PANTHER" id="PTHR22776">
    <property type="entry name" value="MARVEL-CONTAINING POTENTIAL LIPID RAFT-ASSOCIATED PROTEIN"/>
    <property type="match status" value="1"/>
</dbReference>
<feature type="transmembrane region" description="Helical" evidence="6">
    <location>
        <begin position="130"/>
        <end position="152"/>
    </location>
</feature>
<dbReference type="GO" id="GO:0019911">
    <property type="term" value="F:structural constituent of myelin sheath"/>
    <property type="evidence" value="ECO:0007669"/>
    <property type="project" value="TreeGrafter"/>
</dbReference>
<dbReference type="Proteomes" id="UP000829720">
    <property type="component" value="Unassembled WGS sequence"/>
</dbReference>
<dbReference type="EMBL" id="JAERUA010000008">
    <property type="protein sequence ID" value="KAI1896925.1"/>
    <property type="molecule type" value="Genomic_DNA"/>
</dbReference>
<comment type="subcellular location">
    <subcellularLocation>
        <location evidence="1">Membrane</location>
        <topology evidence="1">Multi-pass membrane protein</topology>
    </subcellularLocation>
</comment>
<dbReference type="InterPro" id="IPR008253">
    <property type="entry name" value="Marvel"/>
</dbReference>
<evidence type="ECO:0000313" key="8">
    <source>
        <dbReference type="EMBL" id="KAI1896925.1"/>
    </source>
</evidence>
<proteinExistence type="predicted"/>
<dbReference type="GO" id="GO:0042552">
    <property type="term" value="P:myelination"/>
    <property type="evidence" value="ECO:0007669"/>
    <property type="project" value="TreeGrafter"/>
</dbReference>
<sequence>MASTTAQHMGNLPSGMGICTTIPDIFYVPELIFGGLTWCLVASTKVQPANPLGWVMFVSVFCFTVTFLWAIIFGCGAHRNSGAWAAADFAYHGIAAFFYLSSSVALAYVTLGMKDLATSSEGLRLYRIDIAAVVFSYVATLLYFLHTIFSALRWKSF</sequence>
<dbReference type="PROSITE" id="PS51225">
    <property type="entry name" value="MARVEL"/>
    <property type="match status" value="1"/>
</dbReference>